<keyword evidence="10" id="KW-0813">Transport</keyword>
<dbReference type="EMBL" id="JBHSJB010000035">
    <property type="protein sequence ID" value="MFC5059001.1"/>
    <property type="molecule type" value="Genomic_DNA"/>
</dbReference>
<evidence type="ECO:0000313" key="11">
    <source>
        <dbReference type="EMBL" id="MFC5059001.1"/>
    </source>
</evidence>
<dbReference type="PANTHER" id="PTHR28259">
    <property type="entry name" value="FLUORIDE EXPORT PROTEIN 1-RELATED"/>
    <property type="match status" value="1"/>
</dbReference>
<comment type="caution">
    <text evidence="11">The sequence shown here is derived from an EMBL/GenBank/DDBJ whole genome shotgun (WGS) entry which is preliminary data.</text>
</comment>
<proteinExistence type="inferred from homology"/>
<comment type="similarity">
    <text evidence="7 10">Belongs to the fluoride channel Fluc/FEX (TC 1.A.43) family.</text>
</comment>
<evidence type="ECO:0000256" key="1">
    <source>
        <dbReference type="ARBA" id="ARBA00004651"/>
    </source>
</evidence>
<dbReference type="NCBIfam" id="TIGR00494">
    <property type="entry name" value="crcB"/>
    <property type="match status" value="1"/>
</dbReference>
<evidence type="ECO:0000256" key="5">
    <source>
        <dbReference type="ARBA" id="ARBA00023136"/>
    </source>
</evidence>
<dbReference type="Proteomes" id="UP001595833">
    <property type="component" value="Unassembled WGS sequence"/>
</dbReference>
<evidence type="ECO:0000256" key="6">
    <source>
        <dbReference type="ARBA" id="ARBA00023303"/>
    </source>
</evidence>
<keyword evidence="5 10" id="KW-0472">Membrane</keyword>
<evidence type="ECO:0000256" key="2">
    <source>
        <dbReference type="ARBA" id="ARBA00022475"/>
    </source>
</evidence>
<accession>A0ABV9YAK3</accession>
<evidence type="ECO:0000256" key="3">
    <source>
        <dbReference type="ARBA" id="ARBA00022692"/>
    </source>
</evidence>
<feature type="binding site" evidence="10">
    <location>
        <position position="63"/>
    </location>
    <ligand>
        <name>Na(+)</name>
        <dbReference type="ChEBI" id="CHEBI:29101"/>
        <note>structural</note>
    </ligand>
</feature>
<evidence type="ECO:0000256" key="9">
    <source>
        <dbReference type="ARBA" id="ARBA00049940"/>
    </source>
</evidence>
<keyword evidence="10" id="KW-0479">Metal-binding</keyword>
<evidence type="ECO:0000313" key="12">
    <source>
        <dbReference type="Proteomes" id="UP001595833"/>
    </source>
</evidence>
<gene>
    <name evidence="10 11" type="primary">crcB</name>
    <name evidence="10" type="synonym">fluC</name>
    <name evidence="11" type="ORF">ACFPFM_35255</name>
</gene>
<comment type="catalytic activity">
    <reaction evidence="8">
        <text>fluoride(in) = fluoride(out)</text>
        <dbReference type="Rhea" id="RHEA:76159"/>
        <dbReference type="ChEBI" id="CHEBI:17051"/>
    </reaction>
    <physiologicalReaction direction="left-to-right" evidence="8">
        <dbReference type="Rhea" id="RHEA:76160"/>
    </physiologicalReaction>
</comment>
<comment type="function">
    <text evidence="9 10">Fluoride-specific ion channel. Important for reducing fluoride concentration in the cell, thus reducing its toxicity.</text>
</comment>
<evidence type="ECO:0000256" key="8">
    <source>
        <dbReference type="ARBA" id="ARBA00035585"/>
    </source>
</evidence>
<keyword evidence="10" id="KW-0915">Sodium</keyword>
<reference evidence="12" key="1">
    <citation type="journal article" date="2019" name="Int. J. Syst. Evol. Microbiol.">
        <title>The Global Catalogue of Microorganisms (GCM) 10K type strain sequencing project: providing services to taxonomists for standard genome sequencing and annotation.</title>
        <authorList>
            <consortium name="The Broad Institute Genomics Platform"/>
            <consortium name="The Broad Institute Genome Sequencing Center for Infectious Disease"/>
            <person name="Wu L."/>
            <person name="Ma J."/>
        </authorList>
    </citation>
    <scope>NUCLEOTIDE SEQUENCE [LARGE SCALE GENOMIC DNA]</scope>
    <source>
        <strain evidence="12">KCTC 12848</strain>
    </source>
</reference>
<evidence type="ECO:0000256" key="7">
    <source>
        <dbReference type="ARBA" id="ARBA00035120"/>
    </source>
</evidence>
<dbReference type="Pfam" id="PF02537">
    <property type="entry name" value="CRCB"/>
    <property type="match status" value="1"/>
</dbReference>
<organism evidence="11 12">
    <name type="scientific">Saccharothrix xinjiangensis</name>
    <dbReference type="NCBI Taxonomy" id="204798"/>
    <lineage>
        <taxon>Bacteria</taxon>
        <taxon>Bacillati</taxon>
        <taxon>Actinomycetota</taxon>
        <taxon>Actinomycetes</taxon>
        <taxon>Pseudonocardiales</taxon>
        <taxon>Pseudonocardiaceae</taxon>
        <taxon>Saccharothrix</taxon>
    </lineage>
</organism>
<feature type="transmembrane region" description="Helical" evidence="10">
    <location>
        <begin position="27"/>
        <end position="46"/>
    </location>
</feature>
<dbReference type="RefSeq" id="WP_344039934.1">
    <property type="nucleotide sequence ID" value="NZ_BAAAKE010000019.1"/>
</dbReference>
<evidence type="ECO:0000256" key="10">
    <source>
        <dbReference type="HAMAP-Rule" id="MF_00454"/>
    </source>
</evidence>
<keyword evidence="12" id="KW-1185">Reference proteome</keyword>
<keyword evidence="6 10" id="KW-0407">Ion channel</keyword>
<dbReference type="PANTHER" id="PTHR28259:SF1">
    <property type="entry name" value="FLUORIDE EXPORT PROTEIN 1-RELATED"/>
    <property type="match status" value="1"/>
</dbReference>
<keyword evidence="3 10" id="KW-0812">Transmembrane</keyword>
<protein>
    <recommendedName>
        <fullName evidence="10">Fluoride-specific ion channel FluC</fullName>
    </recommendedName>
</protein>
<sequence length="110" mass="11077">MTVGLVFLGAAVGAVLRHLAGRLVRRAFPWATLLVNVAGSFVLGVVAGASPAVVALVGTGFCGGLTTFSTFSWETVELVEGGRVGRAVANVAVSLVAGVAAAGFGYWLSR</sequence>
<comment type="caution">
    <text evidence="10">Lacks conserved residue(s) required for the propagation of feature annotation.</text>
</comment>
<feature type="transmembrane region" description="Helical" evidence="10">
    <location>
        <begin position="85"/>
        <end position="108"/>
    </location>
</feature>
<keyword evidence="10" id="KW-0406">Ion transport</keyword>
<keyword evidence="2 10" id="KW-1003">Cell membrane</keyword>
<feature type="binding site" evidence="10">
    <location>
        <position position="66"/>
    </location>
    <ligand>
        <name>Na(+)</name>
        <dbReference type="ChEBI" id="CHEBI:29101"/>
        <note>structural</note>
    </ligand>
</feature>
<evidence type="ECO:0000256" key="4">
    <source>
        <dbReference type="ARBA" id="ARBA00022989"/>
    </source>
</evidence>
<comment type="subcellular location">
    <subcellularLocation>
        <location evidence="1 10">Cell membrane</location>
        <topology evidence="1 10">Multi-pass membrane protein</topology>
    </subcellularLocation>
</comment>
<dbReference type="InterPro" id="IPR003691">
    <property type="entry name" value="FluC"/>
</dbReference>
<name>A0ABV9YAK3_9PSEU</name>
<comment type="activity regulation">
    <text evidence="10">Na(+) is not transported, but it plays an essential structural role and its presence is essential for fluoride channel function.</text>
</comment>
<keyword evidence="4 10" id="KW-1133">Transmembrane helix</keyword>
<dbReference type="HAMAP" id="MF_00454">
    <property type="entry name" value="FluC"/>
    <property type="match status" value="1"/>
</dbReference>